<sequence length="147" mass="15740">MMNRRQLLGVGAAGAALVSSQAWGKTTNMGLPEAAQMDTAATAITPRPSTGPDYTPVVTLNGWTLPYRMNNGVKEFHLVAEPVERELADGMIAHLWGYNGQSTGPTIEAVEGDRVRIYVTNKLPEHTTVHWHGMILPSGMDGVGGLS</sequence>
<protein>
    <submittedName>
        <fullName evidence="3">Copper oxidase</fullName>
    </submittedName>
</protein>
<evidence type="ECO:0000313" key="3">
    <source>
        <dbReference type="EMBL" id="TDE32853.1"/>
    </source>
</evidence>
<dbReference type="InterPro" id="IPR006311">
    <property type="entry name" value="TAT_signal"/>
</dbReference>
<dbReference type="PROSITE" id="PS51318">
    <property type="entry name" value="TAT"/>
    <property type="match status" value="1"/>
</dbReference>
<evidence type="ECO:0000259" key="2">
    <source>
        <dbReference type="Pfam" id="PF07732"/>
    </source>
</evidence>
<name>A0A4R5EF41_9RHOB</name>
<feature type="domain" description="Plastocyanin-like" evidence="2">
    <location>
        <begin position="86"/>
        <end position="146"/>
    </location>
</feature>
<feature type="non-terminal residue" evidence="3">
    <location>
        <position position="147"/>
    </location>
</feature>
<organism evidence="3 4">
    <name type="scientific">Antarcticimicrobium sediminis</name>
    <dbReference type="NCBI Taxonomy" id="2546227"/>
    <lineage>
        <taxon>Bacteria</taxon>
        <taxon>Pseudomonadati</taxon>
        <taxon>Pseudomonadota</taxon>
        <taxon>Alphaproteobacteria</taxon>
        <taxon>Rhodobacterales</taxon>
        <taxon>Paracoccaceae</taxon>
        <taxon>Antarcticimicrobium</taxon>
    </lineage>
</organism>
<evidence type="ECO:0000313" key="4">
    <source>
        <dbReference type="Proteomes" id="UP000294662"/>
    </source>
</evidence>
<dbReference type="RefSeq" id="WP_165937735.1">
    <property type="nucleotide sequence ID" value="NZ_SMFP01000047.1"/>
</dbReference>
<feature type="chain" id="PRO_5020222646" evidence="1">
    <location>
        <begin position="25"/>
        <end position="147"/>
    </location>
</feature>
<gene>
    <name evidence="3" type="ORF">E1B25_21855</name>
</gene>
<reference evidence="3 4" key="1">
    <citation type="submission" date="2019-03" db="EMBL/GenBank/DDBJ databases">
        <authorList>
            <person name="Zhang S."/>
        </authorList>
    </citation>
    <scope>NUCLEOTIDE SEQUENCE [LARGE SCALE GENOMIC DNA]</scope>
    <source>
        <strain evidence="3 4">S4J41</strain>
    </source>
</reference>
<feature type="signal peptide" evidence="1">
    <location>
        <begin position="1"/>
        <end position="24"/>
    </location>
</feature>
<dbReference type="InterPro" id="IPR011707">
    <property type="entry name" value="Cu-oxidase-like_N"/>
</dbReference>
<dbReference type="Gene3D" id="2.60.40.420">
    <property type="entry name" value="Cupredoxins - blue copper proteins"/>
    <property type="match status" value="1"/>
</dbReference>
<dbReference type="SUPFAM" id="SSF49503">
    <property type="entry name" value="Cupredoxins"/>
    <property type="match status" value="1"/>
</dbReference>
<dbReference type="Pfam" id="PF07732">
    <property type="entry name" value="Cu-oxidase_3"/>
    <property type="match status" value="1"/>
</dbReference>
<proteinExistence type="predicted"/>
<dbReference type="AlphaFoldDB" id="A0A4R5EF41"/>
<accession>A0A4R5EF41</accession>
<dbReference type="EMBL" id="SMFP01000047">
    <property type="protein sequence ID" value="TDE32853.1"/>
    <property type="molecule type" value="Genomic_DNA"/>
</dbReference>
<dbReference type="GO" id="GO:0005507">
    <property type="term" value="F:copper ion binding"/>
    <property type="evidence" value="ECO:0007669"/>
    <property type="project" value="InterPro"/>
</dbReference>
<dbReference type="InterPro" id="IPR008972">
    <property type="entry name" value="Cupredoxin"/>
</dbReference>
<dbReference type="Proteomes" id="UP000294662">
    <property type="component" value="Unassembled WGS sequence"/>
</dbReference>
<keyword evidence="1" id="KW-0732">Signal</keyword>
<keyword evidence="4" id="KW-1185">Reference proteome</keyword>
<evidence type="ECO:0000256" key="1">
    <source>
        <dbReference type="SAM" id="SignalP"/>
    </source>
</evidence>
<comment type="caution">
    <text evidence="3">The sequence shown here is derived from an EMBL/GenBank/DDBJ whole genome shotgun (WGS) entry which is preliminary data.</text>
</comment>